<dbReference type="InterPro" id="IPR020843">
    <property type="entry name" value="ER"/>
</dbReference>
<evidence type="ECO:0000313" key="2">
    <source>
        <dbReference type="EMBL" id="PZQ48191.1"/>
    </source>
</evidence>
<dbReference type="InterPro" id="IPR013149">
    <property type="entry name" value="ADH-like_C"/>
</dbReference>
<name>A0A2W5N3U6_RHOSU</name>
<dbReference type="PANTHER" id="PTHR43677:SF11">
    <property type="entry name" value="ZINC-CONTAINING ALCOHOL DEHYDROGENASE"/>
    <property type="match status" value="1"/>
</dbReference>
<dbReference type="SUPFAM" id="SSF51735">
    <property type="entry name" value="NAD(P)-binding Rossmann-fold domains"/>
    <property type="match status" value="1"/>
</dbReference>
<gene>
    <name evidence="2" type="ORF">DI556_15335</name>
</gene>
<dbReference type="InterPro" id="IPR036291">
    <property type="entry name" value="NAD(P)-bd_dom_sf"/>
</dbReference>
<dbReference type="GO" id="GO:0016491">
    <property type="term" value="F:oxidoreductase activity"/>
    <property type="evidence" value="ECO:0007669"/>
    <property type="project" value="InterPro"/>
</dbReference>
<protein>
    <submittedName>
        <fullName evidence="2">NADPH:quinone oxidoreductase</fullName>
    </submittedName>
</protein>
<dbReference type="SUPFAM" id="SSF50129">
    <property type="entry name" value="GroES-like"/>
    <property type="match status" value="1"/>
</dbReference>
<dbReference type="SMART" id="SM00829">
    <property type="entry name" value="PKS_ER"/>
    <property type="match status" value="1"/>
</dbReference>
<dbReference type="InterPro" id="IPR051397">
    <property type="entry name" value="Zn-ADH-like_protein"/>
</dbReference>
<dbReference type="Proteomes" id="UP000249185">
    <property type="component" value="Unassembled WGS sequence"/>
</dbReference>
<organism evidence="2 3">
    <name type="scientific">Rhodovulum sulfidophilum</name>
    <name type="common">Rhodobacter sulfidophilus</name>
    <dbReference type="NCBI Taxonomy" id="35806"/>
    <lineage>
        <taxon>Bacteria</taxon>
        <taxon>Pseudomonadati</taxon>
        <taxon>Pseudomonadota</taxon>
        <taxon>Alphaproteobacteria</taxon>
        <taxon>Rhodobacterales</taxon>
        <taxon>Paracoccaceae</taxon>
        <taxon>Rhodovulum</taxon>
    </lineage>
</organism>
<accession>A0A2W5N3U6</accession>
<proteinExistence type="predicted"/>
<comment type="caution">
    <text evidence="2">The sequence shown here is derived from an EMBL/GenBank/DDBJ whole genome shotgun (WGS) entry which is preliminary data.</text>
</comment>
<reference evidence="2 3" key="1">
    <citation type="submission" date="2017-08" db="EMBL/GenBank/DDBJ databases">
        <title>Infants hospitalized years apart are colonized by the same room-sourced microbial strains.</title>
        <authorList>
            <person name="Brooks B."/>
            <person name="Olm M.R."/>
            <person name="Firek B.A."/>
            <person name="Baker R."/>
            <person name="Thomas B.C."/>
            <person name="Morowitz M.J."/>
            <person name="Banfield J.F."/>
        </authorList>
    </citation>
    <scope>NUCLEOTIDE SEQUENCE [LARGE SCALE GENOMIC DNA]</scope>
    <source>
        <strain evidence="2">S2_005_002_R2_34</strain>
    </source>
</reference>
<evidence type="ECO:0000259" key="1">
    <source>
        <dbReference type="SMART" id="SM00829"/>
    </source>
</evidence>
<evidence type="ECO:0000313" key="3">
    <source>
        <dbReference type="Proteomes" id="UP000249185"/>
    </source>
</evidence>
<sequence>MKAAVLTGPGAPAYGTVARPEARDGTLLIDVTLAGMNPIDIFLATQPGAGFPRVPGNEGVGLAGGRRVYFGAQAPAGAMAEQALAAPERVYDIPDGLADEMAVALGIGGLTAWTSLTDRAALAPGETVLVLGATGIVGQFAVQAAKLLGAGRVVAAGRDRATLARLETLGADALVVLEDGETPEALAERMRAACAGRLDVVIDPVWGVPAVAALMAATRNGRLVQLGHSASRSVDLAPAFMRGKPAAILGYSSSVAAPETRRGAYADLCAHALAGRLSVPTRRVALSDIAEVWKSQAASPNVKLCVDVAA</sequence>
<feature type="domain" description="Enoyl reductase (ER)" evidence="1">
    <location>
        <begin position="8"/>
        <end position="306"/>
    </location>
</feature>
<dbReference type="EMBL" id="QFPW01000013">
    <property type="protein sequence ID" value="PZQ48191.1"/>
    <property type="molecule type" value="Genomic_DNA"/>
</dbReference>
<dbReference type="Pfam" id="PF00107">
    <property type="entry name" value="ADH_zinc_N"/>
    <property type="match status" value="1"/>
</dbReference>
<dbReference type="PANTHER" id="PTHR43677">
    <property type="entry name" value="SHORT-CHAIN DEHYDROGENASE/REDUCTASE"/>
    <property type="match status" value="1"/>
</dbReference>
<dbReference type="Gene3D" id="3.40.50.720">
    <property type="entry name" value="NAD(P)-binding Rossmann-like Domain"/>
    <property type="match status" value="1"/>
</dbReference>
<dbReference type="InterPro" id="IPR011032">
    <property type="entry name" value="GroES-like_sf"/>
</dbReference>
<dbReference type="Gene3D" id="3.90.180.10">
    <property type="entry name" value="Medium-chain alcohol dehydrogenases, catalytic domain"/>
    <property type="match status" value="1"/>
</dbReference>
<dbReference type="AlphaFoldDB" id="A0A2W5N3U6"/>